<dbReference type="Proteomes" id="UP000027215">
    <property type="component" value="Chromosome"/>
</dbReference>
<gene>
    <name evidence="1" type="ORF">D934_00595</name>
</gene>
<dbReference type="EMBL" id="CP006696">
    <property type="protein sequence ID" value="AIC10916.1"/>
    <property type="molecule type" value="Genomic_DNA"/>
</dbReference>
<accession>A0A060HC51</accession>
<proteinExistence type="predicted"/>
<name>A0A060HC51_XYLFS</name>
<evidence type="ECO:0000313" key="1">
    <source>
        <dbReference type="EMBL" id="AIC10916.1"/>
    </source>
</evidence>
<organism evidence="1 2">
    <name type="scientific">Xylella fastidiosa subsp. sandyi Ann-1</name>
    <dbReference type="NCBI Taxonomy" id="155920"/>
    <lineage>
        <taxon>Bacteria</taxon>
        <taxon>Pseudomonadati</taxon>
        <taxon>Pseudomonadota</taxon>
        <taxon>Gammaproteobacteria</taxon>
        <taxon>Lysobacterales</taxon>
        <taxon>Lysobacteraceae</taxon>
        <taxon>Xylella</taxon>
    </lineage>
</organism>
<dbReference type="HOGENOM" id="CLU_1844347_0_0_6"/>
<evidence type="ECO:0000313" key="2">
    <source>
        <dbReference type="Proteomes" id="UP000027215"/>
    </source>
</evidence>
<protein>
    <submittedName>
        <fullName evidence="1">Uncharacterized protein</fullName>
    </submittedName>
</protein>
<dbReference type="KEGG" id="xfs:D934_00595"/>
<dbReference type="AlphaFoldDB" id="A0A060HC51"/>
<reference evidence="1 2" key="1">
    <citation type="submission" date="2013-08" db="EMBL/GenBank/DDBJ databases">
        <authorList>
            <person name="Stouthamer R."/>
            <person name="Nunney L."/>
        </authorList>
    </citation>
    <scope>NUCLEOTIDE SEQUENCE [LARGE SCALE GENOMIC DNA]</scope>
    <source>
        <strain evidence="2">ann-1</strain>
    </source>
</reference>
<sequence length="139" mass="15979">MLQRHGILKLHSGGTHQGFKAQDQRHPRLGQILVNVSIKCRDALALLRVYQGQRGERSQIPLEGLRLNRQAGSTKKYDGCFDQFGIHCCRPWRQGRGGDNAWITVERTNQKAHVFTKRQTDVVLHYPLFKPAQNIAQRR</sequence>